<dbReference type="Proteomes" id="UP001377168">
    <property type="component" value="Unassembled WGS sequence"/>
</dbReference>
<reference evidence="1" key="1">
    <citation type="submission" date="2024-03" db="EMBL/GenBank/DDBJ databases">
        <title>Novel Streptomyces species of biotechnological and ecological value are a feature of Machair soil.</title>
        <authorList>
            <person name="Prole J.R."/>
            <person name="Goodfellow M."/>
            <person name="Allenby N."/>
            <person name="Ward A.C."/>
        </authorList>
    </citation>
    <scope>NUCLEOTIDE SEQUENCE</scope>
    <source>
        <strain evidence="1">MS2.AVA.5</strain>
    </source>
</reference>
<gene>
    <name evidence="1" type="ORF">WKI67_08155</name>
</gene>
<dbReference type="EMBL" id="JBBKAJ010000022">
    <property type="protein sequence ID" value="MEJ8633367.1"/>
    <property type="molecule type" value="Genomic_DNA"/>
</dbReference>
<organism evidence="1 2">
    <name type="scientific">Streptomyces achmelvichensis</name>
    <dbReference type="NCBI Taxonomy" id="3134111"/>
    <lineage>
        <taxon>Bacteria</taxon>
        <taxon>Bacillati</taxon>
        <taxon>Actinomycetota</taxon>
        <taxon>Actinomycetes</taxon>
        <taxon>Kitasatosporales</taxon>
        <taxon>Streptomycetaceae</taxon>
        <taxon>Streptomyces</taxon>
    </lineage>
</organism>
<proteinExistence type="predicted"/>
<protein>
    <submittedName>
        <fullName evidence="1">Uncharacterized protein</fullName>
    </submittedName>
</protein>
<evidence type="ECO:0000313" key="2">
    <source>
        <dbReference type="Proteomes" id="UP001377168"/>
    </source>
</evidence>
<accession>A0ACC6PPJ1</accession>
<name>A0ACC6PPJ1_9ACTN</name>
<sequence length="82" mass="7920">MGQPVISAPFVRPYDSAAATARPTAPLPRPGRPGPAPTTSGDRGPVPRLDSPLDGTPGGVEGSGAGPATAPQTGPGSPGRPS</sequence>
<comment type="caution">
    <text evidence="1">The sequence shown here is derived from an EMBL/GenBank/DDBJ whole genome shotgun (WGS) entry which is preliminary data.</text>
</comment>
<keyword evidence="2" id="KW-1185">Reference proteome</keyword>
<evidence type="ECO:0000313" key="1">
    <source>
        <dbReference type="EMBL" id="MEJ8633367.1"/>
    </source>
</evidence>